<evidence type="ECO:0000259" key="2">
    <source>
        <dbReference type="Pfam" id="PF03544"/>
    </source>
</evidence>
<dbReference type="InterPro" id="IPR006597">
    <property type="entry name" value="Sel1-like"/>
</dbReference>
<dbReference type="Gene3D" id="1.25.40.10">
    <property type="entry name" value="Tetratricopeptide repeat domain"/>
    <property type="match status" value="1"/>
</dbReference>
<evidence type="ECO:0000256" key="1">
    <source>
        <dbReference type="SAM" id="SignalP"/>
    </source>
</evidence>
<dbReference type="InterPro" id="IPR052748">
    <property type="entry name" value="ISR_Activator"/>
</dbReference>
<dbReference type="GO" id="GO:0055085">
    <property type="term" value="P:transmembrane transport"/>
    <property type="evidence" value="ECO:0007669"/>
    <property type="project" value="InterPro"/>
</dbReference>
<sequence length="352" mass="39187">MKHSINILRRIVALMLLSISLIPANAYNYDEEAGLRNFRDKSYVAALPMLQRAAKAGSLPALDALGQMYEHGWGVKADRTIMMNMYNKAALHNYPPTLFHLATYYYDSGQTDKGLEMMIKASEHGSTEASMALGKLYMADDKEKAIRYYRHAADNGEYSAFNEIGRIYTLDNDWPNALEYLTEANRHNTISNDMKLALATMKAQGLGTTKNLEGALSLLTELYENGYEPATSLYNEVKTAANKITAPVYPGGINALYAFLRKNARKPHAAIPSALNGTATVEFIITPDGTVSNPQYVRRCNVRVDEEVMRLVRLLRGWKPATKGGKPCSTVTRLSMSFSPAYNAEIQFTKVK</sequence>
<dbReference type="KEGG" id="ddb:E7747_04170"/>
<dbReference type="InterPro" id="IPR011990">
    <property type="entry name" value="TPR-like_helical_dom_sf"/>
</dbReference>
<dbReference type="Gene3D" id="3.30.1150.10">
    <property type="match status" value="1"/>
</dbReference>
<feature type="signal peptide" evidence="1">
    <location>
        <begin position="1"/>
        <end position="26"/>
    </location>
</feature>
<keyword evidence="4" id="KW-1185">Reference proteome</keyword>
<feature type="chain" id="PRO_5020736784" description="TonB C-terminal domain-containing protein" evidence="1">
    <location>
        <begin position="27"/>
        <end position="352"/>
    </location>
</feature>
<gene>
    <name evidence="3" type="ORF">E7747_04170</name>
</gene>
<organism evidence="3 4">
    <name type="scientific">Duncaniella dubosii</name>
    <dbReference type="NCBI Taxonomy" id="2518971"/>
    <lineage>
        <taxon>Bacteria</taxon>
        <taxon>Pseudomonadati</taxon>
        <taxon>Bacteroidota</taxon>
        <taxon>Bacteroidia</taxon>
        <taxon>Bacteroidales</taxon>
        <taxon>Muribaculaceae</taxon>
        <taxon>Duncaniella</taxon>
    </lineage>
</organism>
<dbReference type="PANTHER" id="PTHR45011:SF1">
    <property type="entry name" value="DAP3-BINDING CELL DEATH ENHANCER 1"/>
    <property type="match status" value="1"/>
</dbReference>
<dbReference type="SUPFAM" id="SSF74653">
    <property type="entry name" value="TolA/TonB C-terminal domain"/>
    <property type="match status" value="1"/>
</dbReference>
<dbReference type="SMART" id="SM00671">
    <property type="entry name" value="SEL1"/>
    <property type="match status" value="4"/>
</dbReference>
<accession>A0A4P7W111</accession>
<evidence type="ECO:0000313" key="3">
    <source>
        <dbReference type="EMBL" id="QCD41561.1"/>
    </source>
</evidence>
<dbReference type="RefSeq" id="WP_136414302.1">
    <property type="nucleotide sequence ID" value="NZ_CP039396.1"/>
</dbReference>
<protein>
    <recommendedName>
        <fullName evidence="2">TonB C-terminal domain-containing protein</fullName>
    </recommendedName>
</protein>
<dbReference type="EMBL" id="CP039396">
    <property type="protein sequence ID" value="QCD41561.1"/>
    <property type="molecule type" value="Genomic_DNA"/>
</dbReference>
<proteinExistence type="predicted"/>
<dbReference type="Pfam" id="PF03544">
    <property type="entry name" value="TonB_C"/>
    <property type="match status" value="1"/>
</dbReference>
<evidence type="ECO:0000313" key="4">
    <source>
        <dbReference type="Proteomes" id="UP000297149"/>
    </source>
</evidence>
<dbReference type="Proteomes" id="UP000297149">
    <property type="component" value="Chromosome"/>
</dbReference>
<reference evidence="4" key="1">
    <citation type="submission" date="2019-02" db="EMBL/GenBank/DDBJ databases">
        <title>Isolation and identification of novel species under the genus Muribaculum.</title>
        <authorList>
            <person name="Miyake S."/>
            <person name="Ding Y."/>
            <person name="Low A."/>
            <person name="Soh M."/>
            <person name="Seedorf H."/>
        </authorList>
    </citation>
    <scope>NUCLEOTIDE SEQUENCE [LARGE SCALE GENOMIC DNA]</scope>
    <source>
        <strain evidence="4">H5</strain>
    </source>
</reference>
<dbReference type="PANTHER" id="PTHR45011">
    <property type="entry name" value="DAP3-BINDING CELL DEATH ENHANCER 1"/>
    <property type="match status" value="1"/>
</dbReference>
<dbReference type="AlphaFoldDB" id="A0A4P7W111"/>
<dbReference type="InterPro" id="IPR037682">
    <property type="entry name" value="TonB_C"/>
</dbReference>
<keyword evidence="1" id="KW-0732">Signal</keyword>
<dbReference type="SUPFAM" id="SSF81901">
    <property type="entry name" value="HCP-like"/>
    <property type="match status" value="1"/>
</dbReference>
<feature type="domain" description="TonB C-terminal" evidence="2">
    <location>
        <begin position="267"/>
        <end position="338"/>
    </location>
</feature>
<name>A0A4P7W111_9BACT</name>